<evidence type="ECO:0000313" key="2">
    <source>
        <dbReference type="EMBL" id="OOV35590.1"/>
    </source>
</evidence>
<proteinExistence type="predicted"/>
<dbReference type="EMBL" id="MWLD01000004">
    <property type="protein sequence ID" value="OOV35590.1"/>
    <property type="molecule type" value="Genomic_DNA"/>
</dbReference>
<organism evidence="2 3">
    <name type="scientific">Candidatus Synechococcus spongiarum LMB bulk15M</name>
    <dbReference type="NCBI Taxonomy" id="1943582"/>
    <lineage>
        <taxon>Bacteria</taxon>
        <taxon>Bacillati</taxon>
        <taxon>Cyanobacteriota</taxon>
        <taxon>Cyanophyceae</taxon>
        <taxon>Synechococcales</taxon>
        <taxon>Synechococcaceae</taxon>
        <taxon>Synechococcus</taxon>
    </lineage>
</organism>
<accession>A0A1T1D462</accession>
<evidence type="ECO:0000313" key="3">
    <source>
        <dbReference type="Proteomes" id="UP000242636"/>
    </source>
</evidence>
<protein>
    <recommendedName>
        <fullName evidence="1">HNH nuclease domain-containing protein</fullName>
    </recommendedName>
</protein>
<sequence>MNQEINVKSELLSAFENRISTISTEEKEDIVKRRIGQDILREHLIGTQKKCLLTGIRNKDLLRVSHIKPWAQCESTSTRLDPDNCLLLSALWDAAFDRGLITFSQEGTLKFSQDITEELDKLGSCNEHISFDNIIDMDNHLEHLRWHRENIFRGDAP</sequence>
<dbReference type="AlphaFoldDB" id="A0A1T1D462"/>
<keyword evidence="3" id="KW-1185">Reference proteome</keyword>
<evidence type="ECO:0000259" key="1">
    <source>
        <dbReference type="Pfam" id="PF13391"/>
    </source>
</evidence>
<comment type="caution">
    <text evidence="2">The sequence shown here is derived from an EMBL/GenBank/DDBJ whole genome shotgun (WGS) entry which is preliminary data.</text>
</comment>
<gene>
    <name evidence="2" type="ORF">BV61_00295</name>
</gene>
<reference evidence="2 3" key="1">
    <citation type="submission" date="2017-02" db="EMBL/GenBank/DDBJ databases">
        <title>Draft Genome Sequences of 'Candidatus Synechococcus spongiarum', Cyanobacterial Symbionts of the Mediterranean Sponge Aplysina aerophoba from two locations.</title>
        <authorList>
            <person name="Slaby B.M."/>
            <person name="Hentschel U."/>
        </authorList>
    </citation>
    <scope>NUCLEOTIDE SEQUENCE [LARGE SCALE GENOMIC DNA]</scope>
    <source>
        <strain evidence="2">LMB bulk15M</strain>
    </source>
</reference>
<dbReference type="Pfam" id="PF13391">
    <property type="entry name" value="HNH_2"/>
    <property type="match status" value="1"/>
</dbReference>
<dbReference type="InterPro" id="IPR003615">
    <property type="entry name" value="HNH_nuc"/>
</dbReference>
<feature type="domain" description="HNH nuclease" evidence="1">
    <location>
        <begin position="51"/>
        <end position="103"/>
    </location>
</feature>
<dbReference type="Proteomes" id="UP000242636">
    <property type="component" value="Unassembled WGS sequence"/>
</dbReference>
<name>A0A1T1D462_9SYNE</name>